<evidence type="ECO:0000256" key="1">
    <source>
        <dbReference type="ARBA" id="ARBA00004123"/>
    </source>
</evidence>
<proteinExistence type="inferred from homology"/>
<name>A0A6P4ZZG9_BRABE</name>
<dbReference type="FunFam" id="3.60.21.60:FF:000004">
    <property type="entry name" value="DNA polymerase alpha subunit B"/>
    <property type="match status" value="1"/>
</dbReference>
<comment type="subcellular location">
    <subcellularLocation>
        <location evidence="1 6">Nucleus</location>
    </subcellularLocation>
</comment>
<evidence type="ECO:0000256" key="6">
    <source>
        <dbReference type="PIRNR" id="PIRNR018300"/>
    </source>
</evidence>
<accession>A0A6P4ZZG9</accession>
<organism evidence="11 12">
    <name type="scientific">Branchiostoma belcheri</name>
    <name type="common">Amphioxus</name>
    <dbReference type="NCBI Taxonomy" id="7741"/>
    <lineage>
        <taxon>Eukaryota</taxon>
        <taxon>Metazoa</taxon>
        <taxon>Chordata</taxon>
        <taxon>Cephalochordata</taxon>
        <taxon>Leptocardii</taxon>
        <taxon>Amphioxiformes</taxon>
        <taxon>Branchiostomatidae</taxon>
        <taxon>Branchiostoma</taxon>
    </lineage>
</organism>
<dbReference type="InterPro" id="IPR007185">
    <property type="entry name" value="DNA_pol_a/d/e_bsu"/>
</dbReference>
<evidence type="ECO:0000256" key="5">
    <source>
        <dbReference type="ARBA" id="ARBA00023242"/>
    </source>
</evidence>
<dbReference type="Pfam" id="PF22062">
    <property type="entry name" value="OB_DPOA2"/>
    <property type="match status" value="1"/>
</dbReference>
<feature type="domain" description="DNA polymerase alpha subunit B OB" evidence="10">
    <location>
        <begin position="216"/>
        <end position="322"/>
    </location>
</feature>
<dbReference type="PANTHER" id="PTHR23061">
    <property type="entry name" value="DNA POLYMERASE 2 ALPHA 70 KDA SUBUNIT"/>
    <property type="match status" value="1"/>
</dbReference>
<evidence type="ECO:0000259" key="10">
    <source>
        <dbReference type="Pfam" id="PF22062"/>
    </source>
</evidence>
<feature type="region of interest" description="Disordered" evidence="7">
    <location>
        <begin position="152"/>
        <end position="184"/>
    </location>
</feature>
<dbReference type="PIRSF" id="PIRSF018300">
    <property type="entry name" value="DNA_pol_alph_2"/>
    <property type="match status" value="1"/>
</dbReference>
<dbReference type="InterPro" id="IPR043034">
    <property type="entry name" value="DNA_pol_alpha_B_N_sf"/>
</dbReference>
<keyword evidence="5 6" id="KW-0539">Nucleus</keyword>
<dbReference type="PANTHER" id="PTHR23061:SF12">
    <property type="entry name" value="DNA POLYMERASE ALPHA SUBUNIT B"/>
    <property type="match status" value="1"/>
</dbReference>
<keyword evidence="11" id="KW-1185">Reference proteome</keyword>
<dbReference type="GO" id="GO:0006270">
    <property type="term" value="P:DNA replication initiation"/>
    <property type="evidence" value="ECO:0007669"/>
    <property type="project" value="TreeGrafter"/>
</dbReference>
<protein>
    <recommendedName>
        <fullName evidence="3 6">DNA polymerase alpha subunit B</fullName>
    </recommendedName>
</protein>
<dbReference type="AlphaFoldDB" id="A0A6P4ZZG9"/>
<feature type="compositionally biased region" description="Polar residues" evidence="7">
    <location>
        <begin position="155"/>
        <end position="164"/>
    </location>
</feature>
<dbReference type="Pfam" id="PF04042">
    <property type="entry name" value="DNA_pol_E_B"/>
    <property type="match status" value="1"/>
</dbReference>
<evidence type="ECO:0000256" key="2">
    <source>
        <dbReference type="ARBA" id="ARBA00007299"/>
    </source>
</evidence>
<dbReference type="Gene3D" id="1.10.8.530">
    <property type="entry name" value="DNA polymerase alpha-primase, subunit B, N-terminal domain"/>
    <property type="match status" value="1"/>
</dbReference>
<evidence type="ECO:0000256" key="7">
    <source>
        <dbReference type="SAM" id="MobiDB-lite"/>
    </source>
</evidence>
<dbReference type="FunFam" id="3.60.21.60:FF:000003">
    <property type="entry name" value="DNA polymerase alpha subunit B"/>
    <property type="match status" value="1"/>
</dbReference>
<keyword evidence="4 6" id="KW-0235">DNA replication</keyword>
<dbReference type="InterPro" id="IPR054300">
    <property type="entry name" value="OB_DPOA2"/>
</dbReference>
<evidence type="ECO:0000313" key="11">
    <source>
        <dbReference type="Proteomes" id="UP000515135"/>
    </source>
</evidence>
<feature type="domain" description="DNA polymerase alpha/delta/epsilon subunit B" evidence="8">
    <location>
        <begin position="343"/>
        <end position="545"/>
    </location>
</feature>
<dbReference type="OrthoDB" id="336885at2759"/>
<dbReference type="RefSeq" id="XP_019642373.1">
    <property type="nucleotide sequence ID" value="XM_019786814.1"/>
</dbReference>
<evidence type="ECO:0000259" key="9">
    <source>
        <dbReference type="Pfam" id="PF08418"/>
    </source>
</evidence>
<evidence type="ECO:0000256" key="3">
    <source>
        <dbReference type="ARBA" id="ARBA00018596"/>
    </source>
</evidence>
<dbReference type="GO" id="GO:0005658">
    <property type="term" value="C:alpha DNA polymerase:primase complex"/>
    <property type="evidence" value="ECO:0007669"/>
    <property type="project" value="TreeGrafter"/>
</dbReference>
<sequence length="597" mass="66373">MAGIAVDEEDLAQEFGTFDIKLEDEDVMDKLKELCLVYRLDASGMVDEWIAFSISNNSAALTMDKLEQFERERANKTKTPKVKREKPAAVMHDISNINPEAEDDLLDVYSTPASKGKNKRLLTTPENVSVVNKKLTSVSRSPVVPFSPGSFSPVNATPSQQYRSRSGAGETMVTHGDQGEKWKGRGAEHVAIQQYDRDTALTEKYKHMFYRVFEKSNVLNDVIEDMSDQLQQSHKIENLQSMGWPCQEPITVSGRVCCDMSTGRLNAHSVLLEGSKDTSAGKTVHLDLSEVAKYSLFPGQIVACDGLNTTGCKLVVSKFYEGVHLPFAEVDETSENLSVPVQVLVAAGPFTPSDSLAYEPLEDLLKYLKRDKPDVCVLMGPFVDSKHESIEKCTVEVSYGDMFEKIAQNMIKATEELQTHLVFVPSQRDVHHDYVYPQPPFTVDGVNSPRVHFVSDPCTLTINGVVVGLTSTDILFHLGGEETSRGHTDRIGRLIKHILTQQSYYPLYPPSEDVNIDYEHYDQFCKLQVTPDVLILPSDLRYFVKDVLGCVCVNPGRITKAQTGGTFARFVIQAPPSPTHDGTARKPRCTAAEVIRV</sequence>
<dbReference type="Gene3D" id="3.60.21.60">
    <property type="match status" value="2"/>
</dbReference>
<dbReference type="GO" id="GO:0003677">
    <property type="term" value="F:DNA binding"/>
    <property type="evidence" value="ECO:0007669"/>
    <property type="project" value="InterPro"/>
</dbReference>
<dbReference type="Pfam" id="PF08418">
    <property type="entry name" value="Pol_alpha_B_N"/>
    <property type="match status" value="1"/>
</dbReference>
<evidence type="ECO:0000256" key="4">
    <source>
        <dbReference type="ARBA" id="ARBA00022705"/>
    </source>
</evidence>
<dbReference type="KEGG" id="bbel:109483740"/>
<dbReference type="Proteomes" id="UP000515135">
    <property type="component" value="Unplaced"/>
</dbReference>
<comment type="function">
    <text evidence="6">Accessory subunit of the DNA polymerase alpha complex (also known as the alpha DNA polymerase-primase complex) which plays an essential role in the initiation of DNA synthesis.</text>
</comment>
<dbReference type="InterPro" id="IPR013627">
    <property type="entry name" value="Pol_alpha_B_N"/>
</dbReference>
<evidence type="ECO:0000313" key="12">
    <source>
        <dbReference type="RefSeq" id="XP_019642373.1"/>
    </source>
</evidence>
<feature type="domain" description="DNA polymerase alpha subunit B N-terminal" evidence="9">
    <location>
        <begin position="9"/>
        <end position="76"/>
    </location>
</feature>
<gene>
    <name evidence="12" type="primary">LOC109483740</name>
</gene>
<evidence type="ECO:0000259" key="8">
    <source>
        <dbReference type="Pfam" id="PF04042"/>
    </source>
</evidence>
<comment type="similarity">
    <text evidence="2 6">Belongs to the DNA polymerase alpha subunit B family.</text>
</comment>
<reference evidence="12" key="1">
    <citation type="submission" date="2025-08" db="UniProtKB">
        <authorList>
            <consortium name="RefSeq"/>
        </authorList>
    </citation>
    <scope>IDENTIFICATION</scope>
    <source>
        <tissue evidence="12">Gonad</tissue>
    </source>
</reference>
<dbReference type="InterPro" id="IPR016722">
    <property type="entry name" value="DNA_pol_alpha_bsu"/>
</dbReference>
<dbReference type="GeneID" id="109483740"/>